<feature type="region of interest" description="Disordered" evidence="1">
    <location>
        <begin position="44"/>
        <end position="68"/>
    </location>
</feature>
<proteinExistence type="predicted"/>
<name>A0ABP0HMQ1_9DINO</name>
<feature type="compositionally biased region" description="Basic residues" evidence="1">
    <location>
        <begin position="355"/>
        <end position="370"/>
    </location>
</feature>
<gene>
    <name evidence="2" type="ORF">CCMP2556_LOCUS2496</name>
</gene>
<dbReference type="EMBL" id="CAXAMN010000947">
    <property type="protein sequence ID" value="CAK8991526.1"/>
    <property type="molecule type" value="Genomic_DNA"/>
</dbReference>
<protein>
    <submittedName>
        <fullName evidence="2">Uncharacterized protein</fullName>
    </submittedName>
</protein>
<evidence type="ECO:0000313" key="3">
    <source>
        <dbReference type="Proteomes" id="UP001642484"/>
    </source>
</evidence>
<comment type="caution">
    <text evidence="2">The sequence shown here is derived from an EMBL/GenBank/DDBJ whole genome shotgun (WGS) entry which is preliminary data.</text>
</comment>
<accession>A0ABP0HMQ1</accession>
<dbReference type="Proteomes" id="UP001642484">
    <property type="component" value="Unassembled WGS sequence"/>
</dbReference>
<feature type="compositionally biased region" description="Basic and acidic residues" evidence="1">
    <location>
        <begin position="134"/>
        <end position="165"/>
    </location>
</feature>
<sequence>MVEVPLAVVRSLKATLDAYSILEDSVSRAEAANQAMMDAITAVAPQEPEEPQEVASSPEAKRLSESERHRLFQQCEKLEGILHEREVAKATKEKRRKAMAKQKPKAVAKKKAQCKPKAKAKARSAAAKRRGAAKKKEVAKKDTKSKEKNKDKGNAKSKRQDDTSKKLHSVYSKFWHEAAAEGRDPAERRQIACAARRQQKRQAYDEKLAKDREREELVEGGPSGGYSKQQVQAPMARVKTAPTFGSKRQGRMRTAQPGSGPYCPQEWKGMGSGQALLKMLTDDITAEEKTQKLLEQYVALPRCKERRQEWASGLRGKDKQDLKAAAKKKEQQERAKWSAWLSNGVQAAKADSKPKAKAKSKSKPTPKPRPSKPEDLAPEELAPDSGAEPRVAQTG</sequence>
<feature type="compositionally biased region" description="Basic and acidic residues" evidence="1">
    <location>
        <begin position="202"/>
        <end position="217"/>
    </location>
</feature>
<feature type="compositionally biased region" description="Basic and acidic residues" evidence="1">
    <location>
        <begin position="174"/>
        <end position="190"/>
    </location>
</feature>
<feature type="region of interest" description="Disordered" evidence="1">
    <location>
        <begin position="308"/>
        <end position="395"/>
    </location>
</feature>
<evidence type="ECO:0000256" key="1">
    <source>
        <dbReference type="SAM" id="MobiDB-lite"/>
    </source>
</evidence>
<feature type="compositionally biased region" description="Basic and acidic residues" evidence="1">
    <location>
        <begin position="59"/>
        <end position="68"/>
    </location>
</feature>
<feature type="compositionally biased region" description="Basic and acidic residues" evidence="1">
    <location>
        <begin position="308"/>
        <end position="336"/>
    </location>
</feature>
<organism evidence="2 3">
    <name type="scientific">Durusdinium trenchii</name>
    <dbReference type="NCBI Taxonomy" id="1381693"/>
    <lineage>
        <taxon>Eukaryota</taxon>
        <taxon>Sar</taxon>
        <taxon>Alveolata</taxon>
        <taxon>Dinophyceae</taxon>
        <taxon>Suessiales</taxon>
        <taxon>Symbiodiniaceae</taxon>
        <taxon>Durusdinium</taxon>
    </lineage>
</organism>
<reference evidence="2 3" key="1">
    <citation type="submission" date="2024-02" db="EMBL/GenBank/DDBJ databases">
        <authorList>
            <person name="Chen Y."/>
            <person name="Shah S."/>
            <person name="Dougan E. K."/>
            <person name="Thang M."/>
            <person name="Chan C."/>
        </authorList>
    </citation>
    <scope>NUCLEOTIDE SEQUENCE [LARGE SCALE GENOMIC DNA]</scope>
</reference>
<feature type="region of interest" description="Disordered" evidence="1">
    <location>
        <begin position="83"/>
        <end position="267"/>
    </location>
</feature>
<keyword evidence="3" id="KW-1185">Reference proteome</keyword>
<evidence type="ECO:0000313" key="2">
    <source>
        <dbReference type="EMBL" id="CAK8991526.1"/>
    </source>
</evidence>
<feature type="compositionally biased region" description="Basic residues" evidence="1">
    <location>
        <begin position="92"/>
        <end position="133"/>
    </location>
</feature>